<dbReference type="EMBL" id="PYMC01000002">
    <property type="protein sequence ID" value="PSW06617.1"/>
    <property type="molecule type" value="Genomic_DNA"/>
</dbReference>
<dbReference type="AlphaFoldDB" id="A0A2T3N2L4"/>
<dbReference type="CDD" id="cd02966">
    <property type="entry name" value="TlpA_like_family"/>
    <property type="match status" value="1"/>
</dbReference>
<keyword evidence="4" id="KW-1185">Reference proteome</keyword>
<dbReference type="PANTHER" id="PTHR42852">
    <property type="entry name" value="THIOL:DISULFIDE INTERCHANGE PROTEIN DSBE"/>
    <property type="match status" value="1"/>
</dbReference>
<evidence type="ECO:0000313" key="4">
    <source>
        <dbReference type="Proteomes" id="UP000240904"/>
    </source>
</evidence>
<feature type="domain" description="Thioredoxin" evidence="2">
    <location>
        <begin position="21"/>
        <end position="162"/>
    </location>
</feature>
<proteinExistence type="predicted"/>
<dbReference type="SUPFAM" id="SSF52833">
    <property type="entry name" value="Thioredoxin-like"/>
    <property type="match status" value="1"/>
</dbReference>
<evidence type="ECO:0000313" key="3">
    <source>
        <dbReference type="EMBL" id="PSW06617.1"/>
    </source>
</evidence>
<feature type="chain" id="PRO_5015647644" description="Thioredoxin domain-containing protein" evidence="1">
    <location>
        <begin position="23"/>
        <end position="163"/>
    </location>
</feature>
<dbReference type="RefSeq" id="WP_107281981.1">
    <property type="nucleotide sequence ID" value="NZ_PYMC01000002.1"/>
</dbReference>
<dbReference type="PANTHER" id="PTHR42852:SF18">
    <property type="entry name" value="CHROMOSOME UNDETERMINED SCAFFOLD_47, WHOLE GENOME SHOTGUN SEQUENCE"/>
    <property type="match status" value="1"/>
</dbReference>
<organism evidence="3 4">
    <name type="scientific">Photobacterium lipolyticum</name>
    <dbReference type="NCBI Taxonomy" id="266810"/>
    <lineage>
        <taxon>Bacteria</taxon>
        <taxon>Pseudomonadati</taxon>
        <taxon>Pseudomonadota</taxon>
        <taxon>Gammaproteobacteria</taxon>
        <taxon>Vibrionales</taxon>
        <taxon>Vibrionaceae</taxon>
        <taxon>Photobacterium</taxon>
    </lineage>
</organism>
<comment type="caution">
    <text evidence="3">The sequence shown here is derived from an EMBL/GenBank/DDBJ whole genome shotgun (WGS) entry which is preliminary data.</text>
</comment>
<keyword evidence="1" id="KW-0732">Signal</keyword>
<dbReference type="Gene3D" id="3.40.30.10">
    <property type="entry name" value="Glutaredoxin"/>
    <property type="match status" value="1"/>
</dbReference>
<dbReference type="InterPro" id="IPR050553">
    <property type="entry name" value="Thioredoxin_ResA/DsbE_sf"/>
</dbReference>
<dbReference type="PROSITE" id="PS51352">
    <property type="entry name" value="THIOREDOXIN_2"/>
    <property type="match status" value="1"/>
</dbReference>
<dbReference type="InterPro" id="IPR013740">
    <property type="entry name" value="Redoxin"/>
</dbReference>
<dbReference type="Proteomes" id="UP000240904">
    <property type="component" value="Unassembled WGS sequence"/>
</dbReference>
<evidence type="ECO:0000259" key="2">
    <source>
        <dbReference type="PROSITE" id="PS51352"/>
    </source>
</evidence>
<sequence length="163" mass="17808">MNKLPLGLVALTLVLSSFFSSASPKSAPDFDIPASLNQPATSLVELSKQGWVYLDFWASWCTPCRYSFPFMNQLQAEFGSKGLTVVAVNVDADRSKAKQFLADNPAEFTVVYDADGNIASAYQVPGMPTSYLIKDGEIVGQHLGFKTSQSAELKQQISQLFNK</sequence>
<reference evidence="3 4" key="1">
    <citation type="submission" date="2018-03" db="EMBL/GenBank/DDBJ databases">
        <title>Whole genome sequencing of Histamine producing bacteria.</title>
        <authorList>
            <person name="Butler K."/>
        </authorList>
    </citation>
    <scope>NUCLEOTIDE SEQUENCE [LARGE SCALE GENOMIC DNA]</scope>
    <source>
        <strain evidence="3 4">DSM 16190</strain>
    </source>
</reference>
<accession>A0A2T3N2L4</accession>
<dbReference type="OrthoDB" id="9796554at2"/>
<dbReference type="InterPro" id="IPR036249">
    <property type="entry name" value="Thioredoxin-like_sf"/>
</dbReference>
<dbReference type="InterPro" id="IPR013766">
    <property type="entry name" value="Thioredoxin_domain"/>
</dbReference>
<dbReference type="GO" id="GO:0016491">
    <property type="term" value="F:oxidoreductase activity"/>
    <property type="evidence" value="ECO:0007669"/>
    <property type="project" value="InterPro"/>
</dbReference>
<evidence type="ECO:0000256" key="1">
    <source>
        <dbReference type="SAM" id="SignalP"/>
    </source>
</evidence>
<dbReference type="Pfam" id="PF08534">
    <property type="entry name" value="Redoxin"/>
    <property type="match status" value="1"/>
</dbReference>
<protein>
    <recommendedName>
        <fullName evidence="2">Thioredoxin domain-containing protein</fullName>
    </recommendedName>
</protein>
<gene>
    <name evidence="3" type="ORF">C9I89_03510</name>
</gene>
<name>A0A2T3N2L4_9GAMM</name>
<feature type="signal peptide" evidence="1">
    <location>
        <begin position="1"/>
        <end position="22"/>
    </location>
</feature>